<evidence type="ECO:0000256" key="2">
    <source>
        <dbReference type="ARBA" id="ARBA00049661"/>
    </source>
</evidence>
<dbReference type="SUPFAM" id="SSF47203">
    <property type="entry name" value="Acyl-CoA dehydrogenase C-terminal domain-like"/>
    <property type="match status" value="1"/>
</dbReference>
<dbReference type="AlphaFoldDB" id="A0A9X1NF58"/>
<evidence type="ECO:0000313" key="6">
    <source>
        <dbReference type="Proteomes" id="UP001138997"/>
    </source>
</evidence>
<dbReference type="GO" id="GO:0033539">
    <property type="term" value="P:fatty acid beta-oxidation using acyl-CoA dehydrogenase"/>
    <property type="evidence" value="ECO:0007669"/>
    <property type="project" value="TreeGrafter"/>
</dbReference>
<dbReference type="GO" id="GO:0003995">
    <property type="term" value="F:acyl-CoA dehydrogenase activity"/>
    <property type="evidence" value="ECO:0007669"/>
    <property type="project" value="TreeGrafter"/>
</dbReference>
<reference evidence="5" key="1">
    <citation type="submission" date="2021-11" db="EMBL/GenBank/DDBJ databases">
        <title>Streptomyces corallinus and Kineosporia corallina sp. nov., two new coral-derived marine actinobacteria.</title>
        <authorList>
            <person name="Buangrab K."/>
            <person name="Sutthacheep M."/>
            <person name="Yeemin T."/>
            <person name="Harunari E."/>
            <person name="Igarashi Y."/>
            <person name="Sripreechasak P."/>
            <person name="Kanchanasin P."/>
            <person name="Tanasupawat S."/>
            <person name="Phongsopitanun W."/>
        </authorList>
    </citation>
    <scope>NUCLEOTIDE SEQUENCE</scope>
    <source>
        <strain evidence="5">JCM 31032</strain>
    </source>
</reference>
<dbReference type="PIRSF" id="PIRSF016578">
    <property type="entry name" value="HsaA"/>
    <property type="match status" value="1"/>
</dbReference>
<comment type="caution">
    <text evidence="5">The sequence shown here is derived from an EMBL/GenBank/DDBJ whole genome shotgun (WGS) entry which is preliminary data.</text>
</comment>
<dbReference type="Gene3D" id="2.40.110.10">
    <property type="entry name" value="Butyryl-CoA Dehydrogenase, subunit A, domain 2"/>
    <property type="match status" value="1"/>
</dbReference>
<dbReference type="InterPro" id="IPR013107">
    <property type="entry name" value="Acyl-CoA_DH_C"/>
</dbReference>
<dbReference type="PANTHER" id="PTHR48083">
    <property type="entry name" value="MEDIUM-CHAIN SPECIFIC ACYL-COA DEHYDROGENASE, MITOCHONDRIAL-RELATED"/>
    <property type="match status" value="1"/>
</dbReference>
<organism evidence="5 6">
    <name type="scientific">Kineosporia babensis</name>
    <dbReference type="NCBI Taxonomy" id="499548"/>
    <lineage>
        <taxon>Bacteria</taxon>
        <taxon>Bacillati</taxon>
        <taxon>Actinomycetota</taxon>
        <taxon>Actinomycetes</taxon>
        <taxon>Kineosporiales</taxon>
        <taxon>Kineosporiaceae</taxon>
        <taxon>Kineosporia</taxon>
    </lineage>
</organism>
<dbReference type="GO" id="GO:0050660">
    <property type="term" value="F:flavin adenine dinucleotide binding"/>
    <property type="evidence" value="ECO:0007669"/>
    <property type="project" value="InterPro"/>
</dbReference>
<dbReference type="GO" id="GO:0005737">
    <property type="term" value="C:cytoplasm"/>
    <property type="evidence" value="ECO:0007669"/>
    <property type="project" value="TreeGrafter"/>
</dbReference>
<evidence type="ECO:0000256" key="1">
    <source>
        <dbReference type="ARBA" id="ARBA00023002"/>
    </source>
</evidence>
<dbReference type="InterPro" id="IPR037069">
    <property type="entry name" value="AcylCoA_DH/ox_N_sf"/>
</dbReference>
<dbReference type="InterPro" id="IPR013786">
    <property type="entry name" value="AcylCoA_DH/ox_N"/>
</dbReference>
<gene>
    <name evidence="5" type="ORF">LR394_13690</name>
</gene>
<proteinExistence type="inferred from homology"/>
<dbReference type="InterPro" id="IPR036250">
    <property type="entry name" value="AcylCo_DH-like_C"/>
</dbReference>
<comment type="similarity">
    <text evidence="2">Belongs to the HpaH/HsaA monooxygenase family.</text>
</comment>
<accession>A0A9X1NF58</accession>
<dbReference type="InterPro" id="IPR009100">
    <property type="entry name" value="AcylCoA_DH/oxidase_NM_dom_sf"/>
</dbReference>
<dbReference type="Gene3D" id="1.20.140.10">
    <property type="entry name" value="Butyryl-CoA Dehydrogenase, subunit A, domain 3"/>
    <property type="match status" value="1"/>
</dbReference>
<protein>
    <submittedName>
        <fullName evidence="5">Acyl-CoA dehydrogenase family protein</fullName>
    </submittedName>
</protein>
<feature type="domain" description="Acyl-CoA dehydrogenase/oxidase N-terminal" evidence="3">
    <location>
        <begin position="7"/>
        <end position="85"/>
    </location>
</feature>
<dbReference type="InterPro" id="IPR050741">
    <property type="entry name" value="Acyl-CoA_dehydrogenase"/>
</dbReference>
<dbReference type="InterPro" id="IPR046373">
    <property type="entry name" value="Acyl-CoA_Oxase/DH_mid-dom_sf"/>
</dbReference>
<name>A0A9X1NF58_9ACTN</name>
<keyword evidence="6" id="KW-1185">Reference proteome</keyword>
<dbReference type="Pfam" id="PF02771">
    <property type="entry name" value="Acyl-CoA_dh_N"/>
    <property type="match status" value="1"/>
</dbReference>
<keyword evidence="1" id="KW-0560">Oxidoreductase</keyword>
<evidence type="ECO:0000259" key="3">
    <source>
        <dbReference type="Pfam" id="PF02771"/>
    </source>
</evidence>
<evidence type="ECO:0000313" key="5">
    <source>
        <dbReference type="EMBL" id="MCD5311958.1"/>
    </source>
</evidence>
<feature type="domain" description="Acyl-CoA dehydrogenase C-terminal" evidence="4">
    <location>
        <begin position="230"/>
        <end position="359"/>
    </location>
</feature>
<dbReference type="SUPFAM" id="SSF56645">
    <property type="entry name" value="Acyl-CoA dehydrogenase NM domain-like"/>
    <property type="match status" value="1"/>
</dbReference>
<dbReference type="GO" id="GO:0016712">
    <property type="term" value="F:oxidoreductase activity, acting on paired donors, with incorporation or reduction of molecular oxygen, reduced flavin or flavoprotein as one donor, and incorporation of one atom of oxygen"/>
    <property type="evidence" value="ECO:0007669"/>
    <property type="project" value="TreeGrafter"/>
</dbReference>
<evidence type="ECO:0000259" key="4">
    <source>
        <dbReference type="Pfam" id="PF08028"/>
    </source>
</evidence>
<dbReference type="PANTHER" id="PTHR48083:SF19">
    <property type="entry name" value="FLAVIN-DEPENDENT MONOOXYGENASE, OXYGENASE SUBUNIT HSAA"/>
    <property type="match status" value="1"/>
</dbReference>
<dbReference type="Proteomes" id="UP001138997">
    <property type="component" value="Unassembled WGS sequence"/>
</dbReference>
<dbReference type="RefSeq" id="WP_231441687.1">
    <property type="nucleotide sequence ID" value="NZ_JAJOMB010000006.1"/>
</dbReference>
<dbReference type="Gene3D" id="1.10.540.10">
    <property type="entry name" value="Acyl-CoA dehydrogenase/oxidase, N-terminal domain"/>
    <property type="match status" value="1"/>
</dbReference>
<dbReference type="EMBL" id="JAJOMB010000006">
    <property type="protein sequence ID" value="MCD5311958.1"/>
    <property type="molecule type" value="Genomic_DNA"/>
</dbReference>
<sequence length="382" mass="40314">MTGMNDALLDAARKTVSTLAANAARTERDLTPAPESVAAVRAAQLFALTVPRAAGGQEANLHTLVAILAELGKGCPSTAWVVGLNAANKSGARLMLSPAAQDAVLADPDAVFCASNVMSRDSNAVRVPGGVRISGRWAMASGSEVASLAMVPVPLPTDTTSAVAMVLVPASDLTVERTWRAAGLAGTSSHTLVAKDVFVPNHFVAYPDADGPAQTLSPEAMFVGGLATLAPMIGAAHGARDLVADAIAGGRAPYMTTYTRIADSPLGRYWFTEALQRTDSAMRRTLWVADVLDALPQGDEMSVTERAQLRIELTTAARECREAMELLLDLHGASGFAEDNPLQRFWRDIAVGTRHPFFTPYILAEDYGRLTFDVTPTVSLAL</sequence>
<dbReference type="Pfam" id="PF08028">
    <property type="entry name" value="Acyl-CoA_dh_2"/>
    <property type="match status" value="1"/>
</dbReference>